<gene>
    <name evidence="2" type="ORF">ECBG_02616</name>
</gene>
<dbReference type="PANTHER" id="PTHR43649:SF12">
    <property type="entry name" value="DIACETYLCHITOBIOSE BINDING PROTEIN DASA"/>
    <property type="match status" value="1"/>
</dbReference>
<accession>C9ABT8</accession>
<dbReference type="HOGENOM" id="CLU_033229_0_0_9"/>
<evidence type="ECO:0000256" key="1">
    <source>
        <dbReference type="SAM" id="SignalP"/>
    </source>
</evidence>
<keyword evidence="3" id="KW-1185">Reference proteome</keyword>
<dbReference type="eggNOG" id="COG1653">
    <property type="taxonomic scope" value="Bacteria"/>
</dbReference>
<dbReference type="RefSeq" id="WP_015510287.1">
    <property type="nucleotide sequence ID" value="NC_020995.1"/>
</dbReference>
<name>C9ABT8_ENTCA</name>
<proteinExistence type="predicted"/>
<dbReference type="Gene3D" id="3.40.190.10">
    <property type="entry name" value="Periplasmic binding protein-like II"/>
    <property type="match status" value="2"/>
</dbReference>
<dbReference type="InterPro" id="IPR050490">
    <property type="entry name" value="Bact_solute-bd_prot1"/>
</dbReference>
<dbReference type="PROSITE" id="PS51257">
    <property type="entry name" value="PROKAR_LIPOPROTEIN"/>
    <property type="match status" value="1"/>
</dbReference>
<evidence type="ECO:0008006" key="4">
    <source>
        <dbReference type="Google" id="ProtNLM"/>
    </source>
</evidence>
<dbReference type="EMBL" id="CP004856">
    <property type="protein sequence ID" value="EEV40347.1"/>
    <property type="molecule type" value="Genomic_DNA"/>
</dbReference>
<dbReference type="KEGG" id="ecas:ECBG_02616"/>
<sequence length="578" mass="63267">MKSKKWLKKTAMGLVCGGVLLGLAACGSSNESSNESSSDNSETLTIDVYNSVANYMGIQGGWFGELVKDKFNIELNIIAPNVAGNGDTLYQTRTAAGDLGDLIIINNGKEYNELVQGGLLYESSELYESMENLKQYDGAVQFLNEGQDGIYGFPTEVSNSSPDTSSEGLDLNVGAYLRWDLYKEVGYPEMNTLEDLLPILQQMQEAKGTTEDGKRVYSFSLFSDWDGDSMSNAVQLAQMYGYNTVGYALARADGSDIQGLLDDDSEYMRALKFYYEANQLGLVDPESTTQNYDTLYSKFQGGQVLYSWFPWLGQSAYNTTQNMDEGVGFMLAPIKDQKNYSDGAKVNGGNLFIGIGSNADDPQRISEFIDWLYSPEGIMANSSQTVGGSGPEGLTWEVGEDGAPVLTDFGKEALIDGDADVPEEFGGGSYKDGGSALNFNSVLLIDENPNTGYPYNFNQWDSYAEATSNALKEDWSAQMGGASSAIEFLQENDQIMVAPGATFITPEDSSEISTLRSQIGSTIKEFSWKMVFASNEEQFEQLKDEMQKTAIGLGYDDVLAVDIENAENQNKAREEIMK</sequence>
<dbReference type="GeneID" id="15143151"/>
<dbReference type="SUPFAM" id="SSF53850">
    <property type="entry name" value="Periplasmic binding protein-like II"/>
    <property type="match status" value="1"/>
</dbReference>
<feature type="signal peptide" evidence="1">
    <location>
        <begin position="1"/>
        <end position="24"/>
    </location>
</feature>
<protein>
    <recommendedName>
        <fullName evidence="4">ABC transporter substrate-binding protein</fullName>
    </recommendedName>
</protein>
<reference evidence="2 3" key="1">
    <citation type="submission" date="2009-02" db="EMBL/GenBank/DDBJ databases">
        <authorList>
            <consortium name="The Broad Institute Genome Sequencing Platform"/>
            <person name="Feldgarden M."/>
            <person name="Young S.K."/>
            <person name="Kodira C.D."/>
            <person name="Zeng Q."/>
            <person name="Koehrsen M."/>
            <person name="Alvarado L."/>
            <person name="Berlin A."/>
            <person name="Borenstein D."/>
            <person name="Chen Z."/>
            <person name="Engels R."/>
            <person name="Freedman E."/>
            <person name="Gellesch M."/>
            <person name="Goldberg J."/>
            <person name="Griggs A."/>
            <person name="Gujja S."/>
            <person name="Heiman D."/>
            <person name="Hepburn T."/>
            <person name="Howarth C."/>
            <person name="Jen D."/>
            <person name="Larson L."/>
            <person name="Lewis B."/>
            <person name="Mehta T."/>
            <person name="Park D."/>
            <person name="Pearson M."/>
            <person name="Roberts A."/>
            <person name="Saif S."/>
            <person name="Shea T."/>
            <person name="Shenoy N."/>
            <person name="Sisk P."/>
            <person name="Stolte C."/>
            <person name="Sykes S."/>
            <person name="Walk T."/>
            <person name="White J."/>
            <person name="Yandava C."/>
            <person name="Gilmore M."/>
            <person name="Manson J."/>
            <person name="Palmer K."/>
            <person name="Carniol K."/>
            <person name="Lander E."/>
            <person name="Nusbaum C."/>
            <person name="Galagan J."/>
            <person name="Birren B."/>
        </authorList>
    </citation>
    <scope>NUCLEOTIDE SEQUENCE [LARGE SCALE GENOMIC DNA]</scope>
    <source>
        <strain evidence="2 3">EC20</strain>
    </source>
</reference>
<evidence type="ECO:0000313" key="3">
    <source>
        <dbReference type="Proteomes" id="UP000012675"/>
    </source>
</evidence>
<feature type="chain" id="PRO_5038455314" description="ABC transporter substrate-binding protein" evidence="1">
    <location>
        <begin position="25"/>
        <end position="578"/>
    </location>
</feature>
<dbReference type="AlphaFoldDB" id="C9ABT8"/>
<reference evidence="2 3" key="2">
    <citation type="submission" date="2013-03" db="EMBL/GenBank/DDBJ databases">
        <title>The Genome Sequence of Enterococcus casseliflavus EC20 (899205).</title>
        <authorList>
            <consortium name="The Broad Institute Genomics Platform"/>
            <consortium name="The Broad Institute Genome Sequencing Center for Infectious Disease"/>
            <person name="Russ C."/>
            <person name="Feldgarden M."/>
            <person name="Gilmore M."/>
            <person name="Manson J."/>
            <person name="Palmer K."/>
            <person name="Carniol K."/>
            <person name="Walker B."/>
            <person name="Young S.K."/>
            <person name="Zeng Q."/>
            <person name="Gargeya S."/>
            <person name="Fitzgerald M."/>
            <person name="Haas B."/>
            <person name="Abouelleil A."/>
            <person name="Allen A.W."/>
            <person name="Alvarado L."/>
            <person name="Arachchi H.M."/>
            <person name="Berlin A.M."/>
            <person name="Chapman S.B."/>
            <person name="Gainer-Dewar J."/>
            <person name="Goldberg J."/>
            <person name="Griggs A."/>
            <person name="Gujja S."/>
            <person name="Hansen M."/>
            <person name="Howarth C."/>
            <person name="Imamovic A."/>
            <person name="Ireland A."/>
            <person name="Larimer J."/>
            <person name="McCowan C."/>
            <person name="Murphy C."/>
            <person name="Pearson M."/>
            <person name="Poon T.W."/>
            <person name="Priest M."/>
            <person name="Roberts A."/>
            <person name="Saif S."/>
            <person name="Shea T."/>
            <person name="Sisk P."/>
            <person name="Sykes S."/>
            <person name="Wortman J."/>
            <person name="Nusbaum C."/>
            <person name="Birren B."/>
        </authorList>
    </citation>
    <scope>NUCLEOTIDE SEQUENCE [LARGE SCALE GENOMIC DNA]</scope>
    <source>
        <strain evidence="2 3">EC20</strain>
    </source>
</reference>
<keyword evidence="1" id="KW-0732">Signal</keyword>
<dbReference type="PANTHER" id="PTHR43649">
    <property type="entry name" value="ARABINOSE-BINDING PROTEIN-RELATED"/>
    <property type="match status" value="1"/>
</dbReference>
<organism evidence="2 3">
    <name type="scientific">Enterococcus casseliflavus EC20</name>
    <dbReference type="NCBI Taxonomy" id="565655"/>
    <lineage>
        <taxon>Bacteria</taxon>
        <taxon>Bacillati</taxon>
        <taxon>Bacillota</taxon>
        <taxon>Bacilli</taxon>
        <taxon>Lactobacillales</taxon>
        <taxon>Enterococcaceae</taxon>
        <taxon>Enterococcus</taxon>
    </lineage>
</organism>
<evidence type="ECO:0000313" key="2">
    <source>
        <dbReference type="EMBL" id="EEV40347.1"/>
    </source>
</evidence>
<dbReference type="Proteomes" id="UP000012675">
    <property type="component" value="Chromosome"/>
</dbReference>